<dbReference type="Proteomes" id="UP001196565">
    <property type="component" value="Unassembled WGS sequence"/>
</dbReference>
<evidence type="ECO:0000256" key="3">
    <source>
        <dbReference type="ARBA" id="ARBA00022448"/>
    </source>
</evidence>
<dbReference type="PROSITE" id="PS50928">
    <property type="entry name" value="ABC_TM1"/>
    <property type="match status" value="1"/>
</dbReference>
<feature type="transmembrane region" description="Helical" evidence="8">
    <location>
        <begin position="194"/>
        <end position="216"/>
    </location>
</feature>
<dbReference type="RefSeq" id="WP_219763924.1">
    <property type="nucleotide sequence ID" value="NZ_JAHYBZ010000005.1"/>
</dbReference>
<feature type="transmembrane region" description="Helical" evidence="8">
    <location>
        <begin position="251"/>
        <end position="277"/>
    </location>
</feature>
<evidence type="ECO:0000313" key="10">
    <source>
        <dbReference type="EMBL" id="MBW6399315.1"/>
    </source>
</evidence>
<evidence type="ECO:0000256" key="2">
    <source>
        <dbReference type="ARBA" id="ARBA00007069"/>
    </source>
</evidence>
<dbReference type="CDD" id="cd06261">
    <property type="entry name" value="TM_PBP2"/>
    <property type="match status" value="1"/>
</dbReference>
<dbReference type="InterPro" id="IPR035906">
    <property type="entry name" value="MetI-like_sf"/>
</dbReference>
<keyword evidence="11" id="KW-1185">Reference proteome</keyword>
<comment type="similarity">
    <text evidence="2">Belongs to the binding-protein-dependent transport system permease family. CysTW subfamily.</text>
</comment>
<name>A0ABS7AB62_9PROT</name>
<feature type="transmembrane region" description="Helical" evidence="8">
    <location>
        <begin position="70"/>
        <end position="91"/>
    </location>
</feature>
<feature type="transmembrane region" description="Helical" evidence="8">
    <location>
        <begin position="9"/>
        <end position="31"/>
    </location>
</feature>
<evidence type="ECO:0000256" key="4">
    <source>
        <dbReference type="ARBA" id="ARBA00022475"/>
    </source>
</evidence>
<dbReference type="PANTHER" id="PTHR42929:SF5">
    <property type="entry name" value="ABC TRANSPORTER PERMEASE PROTEIN"/>
    <property type="match status" value="1"/>
</dbReference>
<feature type="transmembrane region" description="Helical" evidence="8">
    <location>
        <begin position="153"/>
        <end position="174"/>
    </location>
</feature>
<proteinExistence type="inferred from homology"/>
<protein>
    <submittedName>
        <fullName evidence="10">ABC transporter permease</fullName>
    </submittedName>
</protein>
<keyword evidence="6 8" id="KW-1133">Transmembrane helix</keyword>
<keyword evidence="3 8" id="KW-0813">Transport</keyword>
<dbReference type="SUPFAM" id="SSF161098">
    <property type="entry name" value="MetI-like"/>
    <property type="match status" value="1"/>
</dbReference>
<keyword evidence="7 8" id="KW-0472">Membrane</keyword>
<feature type="transmembrane region" description="Helical" evidence="8">
    <location>
        <begin position="98"/>
        <end position="116"/>
    </location>
</feature>
<evidence type="ECO:0000256" key="5">
    <source>
        <dbReference type="ARBA" id="ARBA00022692"/>
    </source>
</evidence>
<dbReference type="PANTHER" id="PTHR42929">
    <property type="entry name" value="INNER MEMBRANE ABC TRANSPORTER PERMEASE PROTEIN YDCU-RELATED-RELATED"/>
    <property type="match status" value="1"/>
</dbReference>
<feature type="transmembrane region" description="Helical" evidence="8">
    <location>
        <begin position="223"/>
        <end position="245"/>
    </location>
</feature>
<dbReference type="Gene3D" id="1.10.3720.10">
    <property type="entry name" value="MetI-like"/>
    <property type="match status" value="1"/>
</dbReference>
<evidence type="ECO:0000256" key="6">
    <source>
        <dbReference type="ARBA" id="ARBA00022989"/>
    </source>
</evidence>
<dbReference type="Pfam" id="PF00528">
    <property type="entry name" value="BPD_transp_1"/>
    <property type="match status" value="1"/>
</dbReference>
<keyword evidence="5 8" id="KW-0812">Transmembrane</keyword>
<organism evidence="10 11">
    <name type="scientific">Roseomonas alba</name>
    <dbReference type="NCBI Taxonomy" id="2846776"/>
    <lineage>
        <taxon>Bacteria</taxon>
        <taxon>Pseudomonadati</taxon>
        <taxon>Pseudomonadota</taxon>
        <taxon>Alphaproteobacteria</taxon>
        <taxon>Acetobacterales</taxon>
        <taxon>Roseomonadaceae</taxon>
        <taxon>Roseomonas</taxon>
    </lineage>
</organism>
<evidence type="ECO:0000256" key="7">
    <source>
        <dbReference type="ARBA" id="ARBA00023136"/>
    </source>
</evidence>
<accession>A0ABS7AB62</accession>
<keyword evidence="4" id="KW-1003">Cell membrane</keyword>
<feature type="domain" description="ABC transmembrane type-1" evidence="9">
    <location>
        <begin position="66"/>
        <end position="274"/>
    </location>
</feature>
<evidence type="ECO:0000256" key="1">
    <source>
        <dbReference type="ARBA" id="ARBA00004651"/>
    </source>
</evidence>
<comment type="subcellular location">
    <subcellularLocation>
        <location evidence="1 8">Cell membrane</location>
        <topology evidence="1 8">Multi-pass membrane protein</topology>
    </subcellularLocation>
</comment>
<dbReference type="EMBL" id="JAHYBZ010000005">
    <property type="protein sequence ID" value="MBW6399315.1"/>
    <property type="molecule type" value="Genomic_DNA"/>
</dbReference>
<evidence type="ECO:0000256" key="8">
    <source>
        <dbReference type="RuleBase" id="RU363032"/>
    </source>
</evidence>
<comment type="caution">
    <text evidence="10">The sequence shown here is derived from an EMBL/GenBank/DDBJ whole genome shotgun (WGS) entry which is preliminary data.</text>
</comment>
<gene>
    <name evidence="10" type="ORF">KPL78_15750</name>
</gene>
<dbReference type="PROSITE" id="PS51257">
    <property type="entry name" value="PROKAR_LIPOPROTEIN"/>
    <property type="match status" value="1"/>
</dbReference>
<evidence type="ECO:0000313" key="11">
    <source>
        <dbReference type="Proteomes" id="UP001196565"/>
    </source>
</evidence>
<feature type="transmembrane region" description="Helical" evidence="8">
    <location>
        <begin position="122"/>
        <end position="141"/>
    </location>
</feature>
<evidence type="ECO:0000259" key="9">
    <source>
        <dbReference type="PROSITE" id="PS50928"/>
    </source>
</evidence>
<dbReference type="InterPro" id="IPR000515">
    <property type="entry name" value="MetI-like"/>
</dbReference>
<sequence>MSALRRSPALLMLPACLLVTGCLLLPIAYLIGLSFNPPVVGEVELTTTLTLRNYARLLDWFYASVLLKTLWVSIVTTAISAVLGIALALSLWRTPAQWRGLLVVVVLAPLLVSIVARTFGWMLLLGDAGIINNALIGLGVIREPLHMMFTQGAVIVGLVHVFLPFMVLSVLAAFDRIDPAIPEAADTLGAGPFTIFWQVILPLLNPGVAAGVTIVFSLAMSSYVTPALMGGSSAGVLTTLVYQQLVVTYDWHFGAALVAVLLATTLVILGSVLYANAVRTARWMGRR</sequence>
<reference evidence="10 11" key="1">
    <citation type="submission" date="2021-07" db="EMBL/GenBank/DDBJ databases">
        <authorList>
            <person name="So Y."/>
        </authorList>
    </citation>
    <scope>NUCLEOTIDE SEQUENCE [LARGE SCALE GENOMIC DNA]</scope>
    <source>
        <strain evidence="10 11">HJA6</strain>
    </source>
</reference>